<evidence type="ECO:0000259" key="2">
    <source>
        <dbReference type="PROSITE" id="PS01186"/>
    </source>
</evidence>
<reference evidence="3" key="1">
    <citation type="journal article" date="2019" name="bioRxiv">
        <title>The Genome of the Zebra Mussel, Dreissena polymorpha: A Resource for Invasive Species Research.</title>
        <authorList>
            <person name="McCartney M.A."/>
            <person name="Auch B."/>
            <person name="Kono T."/>
            <person name="Mallez S."/>
            <person name="Zhang Y."/>
            <person name="Obille A."/>
            <person name="Becker A."/>
            <person name="Abrahante J.E."/>
            <person name="Garbe J."/>
            <person name="Badalamenti J.P."/>
            <person name="Herman A."/>
            <person name="Mangelson H."/>
            <person name="Liachko I."/>
            <person name="Sullivan S."/>
            <person name="Sone E.D."/>
            <person name="Koren S."/>
            <person name="Silverstein K.A.T."/>
            <person name="Beckman K.B."/>
            <person name="Gohl D.M."/>
        </authorList>
    </citation>
    <scope>NUCLEOTIDE SEQUENCE</scope>
    <source>
        <strain evidence="3">Duluth1</strain>
        <tissue evidence="3">Whole animal</tissue>
    </source>
</reference>
<dbReference type="Proteomes" id="UP000828390">
    <property type="component" value="Unassembled WGS sequence"/>
</dbReference>
<comment type="caution">
    <text evidence="3">The sequence shown here is derived from an EMBL/GenBank/DDBJ whole genome shotgun (WGS) entry which is preliminary data.</text>
</comment>
<dbReference type="EMBL" id="JAIWYP010000006">
    <property type="protein sequence ID" value="KAH3814817.1"/>
    <property type="molecule type" value="Genomic_DNA"/>
</dbReference>
<evidence type="ECO:0000313" key="3">
    <source>
        <dbReference type="EMBL" id="KAH3814817.1"/>
    </source>
</evidence>
<protein>
    <recommendedName>
        <fullName evidence="2">EGF-like domain-containing protein</fullName>
    </recommendedName>
</protein>
<name>A0A9D4GIY6_DREPO</name>
<dbReference type="PROSITE" id="PS01186">
    <property type="entry name" value="EGF_2"/>
    <property type="match status" value="1"/>
</dbReference>
<feature type="transmembrane region" description="Helical" evidence="1">
    <location>
        <begin position="820"/>
        <end position="842"/>
    </location>
</feature>
<feature type="transmembrane region" description="Helical" evidence="1">
    <location>
        <begin position="1327"/>
        <end position="1347"/>
    </location>
</feature>
<keyword evidence="1" id="KW-1133">Transmembrane helix</keyword>
<keyword evidence="1" id="KW-0812">Transmembrane</keyword>
<keyword evidence="4" id="KW-1185">Reference proteome</keyword>
<feature type="domain" description="EGF-like" evidence="2">
    <location>
        <begin position="165"/>
        <end position="178"/>
    </location>
</feature>
<feature type="transmembrane region" description="Helical" evidence="1">
    <location>
        <begin position="1492"/>
        <end position="1516"/>
    </location>
</feature>
<evidence type="ECO:0000256" key="1">
    <source>
        <dbReference type="SAM" id="Phobius"/>
    </source>
</evidence>
<evidence type="ECO:0000313" key="4">
    <source>
        <dbReference type="Proteomes" id="UP000828390"/>
    </source>
</evidence>
<keyword evidence="1" id="KW-0472">Membrane</keyword>
<feature type="transmembrane region" description="Helical" evidence="1">
    <location>
        <begin position="890"/>
        <end position="912"/>
    </location>
</feature>
<feature type="transmembrane region" description="Helical" evidence="1">
    <location>
        <begin position="62"/>
        <end position="81"/>
    </location>
</feature>
<gene>
    <name evidence="3" type="ORF">DPMN_143330</name>
</gene>
<dbReference type="InterPro" id="IPR000742">
    <property type="entry name" value="EGF"/>
</dbReference>
<sequence>MLTPRIMKLHRYIDHDSQICAADNVPSLASKSGAEAVNSQMIPDAKSLDTTRLHSTMSWTPYLVILSLAGMMCVLLVMNPFTTGIADDSIPTLRISVPQEKHIRHVRSYATDPSLRDVQIGTESSSVFVTRLQLLDLSKDCRNNLTQCRVHALCSSQGPGLGMQCRCNRGFYLKDLLCVLTCLKLQQIRVAKVLRTENAAAACTTTQDTICIDVTFPLRQFEAKMASLRDLVTVNVSMSRNLFMERLDGIKKLEESIYLSSNKQALGFVWVRPESGLTITIRASEIFLIPEYADINYIDDEKFINGSGSMDVKEQMASIRKNNCRHPLPDEYDLNMLVGNDLASVAREIVCDSQNTNLPRCPSDYKDGDKYVAQIFSKPCSKVPEKAEHAQFKTISTNTIQCPGNSEIAKEIFNKRYADPAYLTFPPEECKSNMETCGRCLTKQACISGSNETDCCNLQCHASSECQQFYSEQCPAPDIECSRGTIVRIGIVPRFEHIMDEFSCHLRHHPPTALYRFSYETTVPWLNFSFGSRVKEVPYKNFTDFMHGFEEEAFIRMNHFTGTRYDDEVILKGSFKHQDPRKAENFTLHKMKNINDLRRSPFTISSSTTKLFTKIQFERPFQHSTLTWIEGGCDKNLSQILPSQPIYEDYGKTVQPPEKRMDNGQFVYQIMSKDELPHIRFSIPENTSVMSFYKDRYGDSKMNPWSLNGELSWIKQMQSWNITLTGSVTICPGLFTLEVFLEATSERVANYDILVACPKDFSTTFILRCNSVNVVDVFSVVINDSSTSHKIVLSSVQGPQYFVDSHSYAETSQINESAPWLFLLAIVAICFCIAVFLLMFYVKCNKNKPKTAVTDIPVPKPDLGPQMTLLKSIDKIEEIRESKKTKLIKLVLTVLYVTYAVIFSFCATFGIFHALQQHQINEVGVAVNVSSHVKALLQVSLDEIVRKETDQVQQMLDKIGKRMHACSNHLKSSFNDSSPQNVNENLSNTMKLIFNNSSGIVKEKLRDYSRKRLIVYQRGMTKFLNEFNKTLDKNLKSIQIKYASYLQSVATNKWFKFPQQLFMEQQLLQRNPLNKVTDNLAAFLTWLEIDKVQEIFEIKKMLMERVTSMLPTLDFSMLEDVGEISGIQQNPEEDYFVNLKPSANFFKFSFSEQESSLRFNSEPANGNENTMATEDDNSVLRIRSVILPLFVGVFVLLDICLLVYRSSWLIQSWYAFKHGLDDRIPCDTITKKLHFILTGKDIPKPENVWEDGYDHIRRMKDKNFWGDSRKYFEYCRGSDQERKDILNELCAKSQQLAPVNNSSNKGCFHIYGLKVLKHSYSLFMSVVFWRLVLMCAFVLLLCLVAKVTHDLVTMESAIFLLDIDAMQPLLDRQSDISLQVVEQCVEYLNEFLVVYKNSIDGEVQTINNILVQVAERQQLLLNTVITDMCNLAGSESCDFGTNLVTLSITSCNFLPLHAHLSPGVHSEMFLDAVKAELSPLVLNLRDIIFNSVYLLLISACLMIICQIAARVIFVYLGNSNHLKLTKLYQLPSVCSDMDGSPRYRGGNEDEKQSNVAESCESGVYDLTN</sequence>
<reference evidence="3" key="2">
    <citation type="submission" date="2020-11" db="EMBL/GenBank/DDBJ databases">
        <authorList>
            <person name="McCartney M.A."/>
            <person name="Auch B."/>
            <person name="Kono T."/>
            <person name="Mallez S."/>
            <person name="Becker A."/>
            <person name="Gohl D.M."/>
            <person name="Silverstein K.A.T."/>
            <person name="Koren S."/>
            <person name="Bechman K.B."/>
            <person name="Herman A."/>
            <person name="Abrahante J.E."/>
            <person name="Garbe J."/>
        </authorList>
    </citation>
    <scope>NUCLEOTIDE SEQUENCE</scope>
    <source>
        <strain evidence="3">Duluth1</strain>
        <tissue evidence="3">Whole animal</tissue>
    </source>
</reference>
<accession>A0A9D4GIY6</accession>
<proteinExistence type="predicted"/>
<organism evidence="3 4">
    <name type="scientific">Dreissena polymorpha</name>
    <name type="common">Zebra mussel</name>
    <name type="synonym">Mytilus polymorpha</name>
    <dbReference type="NCBI Taxonomy" id="45954"/>
    <lineage>
        <taxon>Eukaryota</taxon>
        <taxon>Metazoa</taxon>
        <taxon>Spiralia</taxon>
        <taxon>Lophotrochozoa</taxon>
        <taxon>Mollusca</taxon>
        <taxon>Bivalvia</taxon>
        <taxon>Autobranchia</taxon>
        <taxon>Heteroconchia</taxon>
        <taxon>Euheterodonta</taxon>
        <taxon>Imparidentia</taxon>
        <taxon>Neoheterodontei</taxon>
        <taxon>Myida</taxon>
        <taxon>Dreissenoidea</taxon>
        <taxon>Dreissenidae</taxon>
        <taxon>Dreissena</taxon>
    </lineage>
</organism>